<name>A0A1W2FJJ8_KIBAR</name>
<dbReference type="PROSITE" id="PS50987">
    <property type="entry name" value="HTH_ARSR_2"/>
    <property type="match status" value="1"/>
</dbReference>
<keyword evidence="1" id="KW-0805">Transcription regulation</keyword>
<dbReference type="PANTHER" id="PTHR43132:SF8">
    <property type="entry name" value="HTH-TYPE TRANSCRIPTIONAL REGULATOR KMTR"/>
    <property type="match status" value="1"/>
</dbReference>
<dbReference type="Pfam" id="PF12802">
    <property type="entry name" value="MarR_2"/>
    <property type="match status" value="1"/>
</dbReference>
<proteinExistence type="predicted"/>
<accession>A0A1W2FJJ8</accession>
<dbReference type="Gene3D" id="1.10.10.10">
    <property type="entry name" value="Winged helix-like DNA-binding domain superfamily/Winged helix DNA-binding domain"/>
    <property type="match status" value="1"/>
</dbReference>
<dbReference type="PANTHER" id="PTHR43132">
    <property type="entry name" value="ARSENICAL RESISTANCE OPERON REPRESSOR ARSR-RELATED"/>
    <property type="match status" value="1"/>
</dbReference>
<evidence type="ECO:0000256" key="2">
    <source>
        <dbReference type="ARBA" id="ARBA00023125"/>
    </source>
</evidence>
<organism evidence="5 6">
    <name type="scientific">Kibdelosporangium aridum</name>
    <dbReference type="NCBI Taxonomy" id="2030"/>
    <lineage>
        <taxon>Bacteria</taxon>
        <taxon>Bacillati</taxon>
        <taxon>Actinomycetota</taxon>
        <taxon>Actinomycetes</taxon>
        <taxon>Pseudonocardiales</taxon>
        <taxon>Pseudonocardiaceae</taxon>
        <taxon>Kibdelosporangium</taxon>
    </lineage>
</organism>
<gene>
    <name evidence="5" type="ORF">SAMN05661093_07363</name>
</gene>
<dbReference type="InterPro" id="IPR036390">
    <property type="entry name" value="WH_DNA-bd_sf"/>
</dbReference>
<evidence type="ECO:0000256" key="1">
    <source>
        <dbReference type="ARBA" id="ARBA00023015"/>
    </source>
</evidence>
<sequence length="375" mass="41520">MVFKCPFTMDCAGSVTSSCLVAEPLRSTGGREMLRVHFTAEDLTRIRIRAHPHPLWEVLLSLHLLQTRRGAAIFGPWRRDVRAALHPSGDILTTLAPPKGYSPDFLTPFVDSPELDDGLEVVLSTSSATLRADMTRLAEQTKLPSWAWRIAGGDAEMMRRLADRIRQYHAQALLPYAHVFKSHIREDWARRAEMAMTHGLEHVLSTLHPSIRWRAPVLEVDYPVDQDLSLDGRGLVLVPSFFCWQTSMTFADPALRPVLVYPVDPVIGWASHASATPDARSLEALLGRTRATVLRVIAEKPYLNTKQLARATGTTPSGASQHAAVLRDAGLVNTQRRNNSVVHSLSKRGAMLLDKPALQDRAGYPDIRLSNPSAG</sequence>
<dbReference type="InterPro" id="IPR011991">
    <property type="entry name" value="ArsR-like_HTH"/>
</dbReference>
<feature type="domain" description="HTH arsR-type" evidence="4">
    <location>
        <begin position="270"/>
        <end position="365"/>
    </location>
</feature>
<protein>
    <submittedName>
        <fullName evidence="5">DNA-binding transcriptional regulator, ArsR family</fullName>
    </submittedName>
</protein>
<evidence type="ECO:0000313" key="6">
    <source>
        <dbReference type="Proteomes" id="UP000192674"/>
    </source>
</evidence>
<dbReference type="GO" id="GO:0003677">
    <property type="term" value="F:DNA binding"/>
    <property type="evidence" value="ECO:0007669"/>
    <property type="project" value="UniProtKB-KW"/>
</dbReference>
<keyword evidence="3" id="KW-0804">Transcription</keyword>
<dbReference type="SUPFAM" id="SSF46785">
    <property type="entry name" value="Winged helix' DNA-binding domain"/>
    <property type="match status" value="1"/>
</dbReference>
<dbReference type="EMBL" id="FWXV01000007">
    <property type="protein sequence ID" value="SMD22175.1"/>
    <property type="molecule type" value="Genomic_DNA"/>
</dbReference>
<dbReference type="GO" id="GO:0003700">
    <property type="term" value="F:DNA-binding transcription factor activity"/>
    <property type="evidence" value="ECO:0007669"/>
    <property type="project" value="InterPro"/>
</dbReference>
<dbReference type="CDD" id="cd00090">
    <property type="entry name" value="HTH_ARSR"/>
    <property type="match status" value="1"/>
</dbReference>
<reference evidence="5 6" key="1">
    <citation type="submission" date="2017-04" db="EMBL/GenBank/DDBJ databases">
        <authorList>
            <person name="Afonso C.L."/>
            <person name="Miller P.J."/>
            <person name="Scott M.A."/>
            <person name="Spackman E."/>
            <person name="Goraichik I."/>
            <person name="Dimitrov K.M."/>
            <person name="Suarez D.L."/>
            <person name="Swayne D.E."/>
        </authorList>
    </citation>
    <scope>NUCLEOTIDE SEQUENCE [LARGE SCALE GENOMIC DNA]</scope>
    <source>
        <strain evidence="5 6">DSM 43828</strain>
    </source>
</reference>
<evidence type="ECO:0000256" key="3">
    <source>
        <dbReference type="ARBA" id="ARBA00023163"/>
    </source>
</evidence>
<dbReference type="InterPro" id="IPR000835">
    <property type="entry name" value="HTH_MarR-typ"/>
</dbReference>
<dbReference type="SMART" id="SM00418">
    <property type="entry name" value="HTH_ARSR"/>
    <property type="match status" value="1"/>
</dbReference>
<dbReference type="AlphaFoldDB" id="A0A1W2FJJ8"/>
<dbReference type="InterPro" id="IPR036388">
    <property type="entry name" value="WH-like_DNA-bd_sf"/>
</dbReference>
<dbReference type="InterPro" id="IPR051011">
    <property type="entry name" value="Metal_resp_trans_reg"/>
</dbReference>
<dbReference type="Proteomes" id="UP000192674">
    <property type="component" value="Unassembled WGS sequence"/>
</dbReference>
<keyword evidence="6" id="KW-1185">Reference proteome</keyword>
<evidence type="ECO:0000259" key="4">
    <source>
        <dbReference type="PROSITE" id="PS50987"/>
    </source>
</evidence>
<evidence type="ECO:0000313" key="5">
    <source>
        <dbReference type="EMBL" id="SMD22175.1"/>
    </source>
</evidence>
<dbReference type="InterPro" id="IPR001845">
    <property type="entry name" value="HTH_ArsR_DNA-bd_dom"/>
</dbReference>
<keyword evidence="2 5" id="KW-0238">DNA-binding</keyword>